<feature type="region of interest" description="Disordered" evidence="1">
    <location>
        <begin position="483"/>
        <end position="581"/>
    </location>
</feature>
<dbReference type="InterPro" id="IPR035899">
    <property type="entry name" value="DBL_dom_sf"/>
</dbReference>
<dbReference type="SMART" id="SM00233">
    <property type="entry name" value="PH"/>
    <property type="match status" value="1"/>
</dbReference>
<dbReference type="SUPFAM" id="SSF48065">
    <property type="entry name" value="DBL homology domain (DH-domain)"/>
    <property type="match status" value="1"/>
</dbReference>
<feature type="compositionally biased region" description="Polar residues" evidence="1">
    <location>
        <begin position="995"/>
        <end position="1014"/>
    </location>
</feature>
<feature type="compositionally biased region" description="Basic and acidic residues" evidence="1">
    <location>
        <begin position="232"/>
        <end position="243"/>
    </location>
</feature>
<dbReference type="InterPro" id="IPR001331">
    <property type="entry name" value="GDS_CDC24_CS"/>
</dbReference>
<dbReference type="PROSITE" id="PS00741">
    <property type="entry name" value="DH_1"/>
    <property type="match status" value="1"/>
</dbReference>
<sequence>MPRVHPNEKKEEKSKRFRLKSKSSESKEESSESEESLYNSWKNKLKRLKRNRRINKTGQDKQQQTADISNPNGSYPVKSNVKTKSRKKKKENGEVDWESKTPFVFTFSPNSFPPIAEAEETFFIEDTIQEKDKHKQSDVSNSAYEEETVETDRPPPLPPRKRVSDVDPKLKRHSAPHSPSWNAQQVYPVNGSSSRAPSKRKRDSFQKKKYEYKQRTRAHSSSSSCCSIEDYNDNKHTFDEETSSRSGSRTPDPDHYNRDILLKSAELFAQPMQKMTQSKTSLKYSPSSLSWPEMESANHIESIDKLRSLEMIFKNRRSPTSPLDNRKMEFTIGHKPIQSNSVDSSPAQIHRDKTKILRQRPHSFGLYGQHSQDGNMLLDLRNALKQQKKTDYYKTKRKPLMVHEDPGSVSDLECIMENIKDRNSFDVSRENSLVSEEEVSSICKDLCRLTVHNQTENGYVKVLPSPRVSPDIFSAVPGVIVTSDSEDTSDSQKGKSNSPHRTHQFLSVPRKIKRSRSSGSVTSGSDESDSEVSPPLSRRGRRAAIVDTKNFGDVSPSNLSPELSPSNSCDEGETASNLTSRLRRRRSSVELAMNIYPGDLLVQEHHKRLLKRNTVADFNTLRNGSSQSISDDGKKGRQSFSLLKLMRSRSKEAIAKLEDLLSVLKPSEFKDNHLLAYKNLHWSDLIACSDKQPDHNEQVIGIERKRREAVWELFKSECVFLIDHLMVIKHCFMEPLKKVQVEGHLMYAEPQDIFGNLDEICYVSYTFCKDFIAVLLKDMSSSGFGSTRALLKAFDRFITHSKDGGVYHTYCLNYTNALTYIDKLRCRDDFAEFEKWCEQDPRCKRLQLADLLVAPMQHVTKFPLLLANIRKYTENEEEIAMLADTIDKMGYSLQQMEDKMRLAKNYERLQEIQRQLVWPPVTDFDHRIFIPEYLKTTLLRQPCEKLLCCPTRQLIHEGPLTLVETTKSTDVYLFLFDDILLITRSKKGTRKKQSINEPNLTKLQSSSQSDKTQYTVHRQPIALDRLSVHDVSQSEAAANGIKCAFVIVQISRFQQIIGVYTMSCPSDASKNAWLEKLAQARGQFSTEDFSSSSGSTFKDNDMSSVNSIERSISHPSTSPGRHQRHIVLHNHHTKSNSVDSVYI</sequence>
<feature type="compositionally biased region" description="Basic and acidic residues" evidence="1">
    <location>
        <begin position="203"/>
        <end position="214"/>
    </location>
</feature>
<dbReference type="PANTHER" id="PTHR13217">
    <property type="entry name" value="PLECKSTRIN HOMOLOGY DOMAIN-CONTAINING FAMILY G MEMBER 7"/>
    <property type="match status" value="1"/>
</dbReference>
<feature type="compositionally biased region" description="Basic residues" evidence="1">
    <location>
        <begin position="43"/>
        <end position="55"/>
    </location>
</feature>
<feature type="compositionally biased region" description="Basic and acidic residues" evidence="1">
    <location>
        <begin position="1"/>
        <end position="14"/>
    </location>
</feature>
<dbReference type="InterPro" id="IPR001849">
    <property type="entry name" value="PH_domain"/>
</dbReference>
<dbReference type="Pfam" id="PF00621">
    <property type="entry name" value="RhoGEF"/>
    <property type="match status" value="1"/>
</dbReference>
<dbReference type="PROSITE" id="PS50003">
    <property type="entry name" value="PH_DOMAIN"/>
    <property type="match status" value="1"/>
</dbReference>
<feature type="region of interest" description="Disordered" evidence="1">
    <location>
        <begin position="116"/>
        <end position="256"/>
    </location>
</feature>
<evidence type="ECO:0000313" key="5">
    <source>
        <dbReference type="Proteomes" id="UP000596742"/>
    </source>
</evidence>
<feature type="domain" description="PH" evidence="2">
    <location>
        <begin position="953"/>
        <end position="1082"/>
    </location>
</feature>
<dbReference type="Proteomes" id="UP000596742">
    <property type="component" value="Unassembled WGS sequence"/>
</dbReference>
<evidence type="ECO:0000259" key="2">
    <source>
        <dbReference type="PROSITE" id="PS50003"/>
    </source>
</evidence>
<feature type="region of interest" description="Disordered" evidence="1">
    <location>
        <begin position="1"/>
        <end position="100"/>
    </location>
</feature>
<protein>
    <recommendedName>
        <fullName evidence="6">DH domain-containing protein</fullName>
    </recommendedName>
</protein>
<feature type="domain" description="DH" evidence="3">
    <location>
        <begin position="705"/>
        <end position="916"/>
    </location>
</feature>
<dbReference type="InterPro" id="IPR000219">
    <property type="entry name" value="DH_dom"/>
</dbReference>
<evidence type="ECO:0008006" key="6">
    <source>
        <dbReference type="Google" id="ProtNLM"/>
    </source>
</evidence>
<dbReference type="OrthoDB" id="5585231at2759"/>
<feature type="compositionally biased region" description="Basic residues" evidence="1">
    <location>
        <begin position="81"/>
        <end position="90"/>
    </location>
</feature>
<dbReference type="PANTHER" id="PTHR13217:SF6">
    <property type="entry name" value="PLECKSTRIN HOMOLOGY DOMAIN-CONTAINING FAMILY G MEMBER 7"/>
    <property type="match status" value="1"/>
</dbReference>
<evidence type="ECO:0000313" key="4">
    <source>
        <dbReference type="EMBL" id="VDI78558.1"/>
    </source>
</evidence>
<feature type="region of interest" description="Disordered" evidence="1">
    <location>
        <begin position="991"/>
        <end position="1014"/>
    </location>
</feature>
<feature type="region of interest" description="Disordered" evidence="1">
    <location>
        <begin position="1085"/>
        <end position="1122"/>
    </location>
</feature>
<gene>
    <name evidence="4" type="ORF">MGAL_10B076827</name>
</gene>
<feature type="compositionally biased region" description="Polar residues" evidence="1">
    <location>
        <begin position="1102"/>
        <end position="1120"/>
    </location>
</feature>
<dbReference type="SUPFAM" id="SSF50729">
    <property type="entry name" value="PH domain-like"/>
    <property type="match status" value="1"/>
</dbReference>
<feature type="compositionally biased region" description="Low complexity" evidence="1">
    <location>
        <begin position="555"/>
        <end position="568"/>
    </location>
</feature>
<dbReference type="Pfam" id="PF16652">
    <property type="entry name" value="PH_13"/>
    <property type="match status" value="1"/>
</dbReference>
<proteinExistence type="predicted"/>
<feature type="compositionally biased region" description="Polar residues" evidence="1">
    <location>
        <begin position="177"/>
        <end position="196"/>
    </location>
</feature>
<evidence type="ECO:0000259" key="3">
    <source>
        <dbReference type="PROSITE" id="PS50010"/>
    </source>
</evidence>
<dbReference type="CDD" id="cd00160">
    <property type="entry name" value="RhoGEF"/>
    <property type="match status" value="1"/>
</dbReference>
<dbReference type="CDD" id="cd13245">
    <property type="entry name" value="PH_PLEKHG7"/>
    <property type="match status" value="1"/>
</dbReference>
<dbReference type="GO" id="GO:0007266">
    <property type="term" value="P:Rho protein signal transduction"/>
    <property type="evidence" value="ECO:0007669"/>
    <property type="project" value="TreeGrafter"/>
</dbReference>
<evidence type="ECO:0000256" key="1">
    <source>
        <dbReference type="SAM" id="MobiDB-lite"/>
    </source>
</evidence>
<accession>A0A8B6HDY6</accession>
<dbReference type="PROSITE" id="PS50010">
    <property type="entry name" value="DH_2"/>
    <property type="match status" value="1"/>
</dbReference>
<feature type="compositionally biased region" description="Low complexity" evidence="1">
    <location>
        <begin position="1085"/>
        <end position="1097"/>
    </location>
</feature>
<name>A0A8B6HDY6_MYTGA</name>
<organism evidence="4 5">
    <name type="scientific">Mytilus galloprovincialis</name>
    <name type="common">Mediterranean mussel</name>
    <dbReference type="NCBI Taxonomy" id="29158"/>
    <lineage>
        <taxon>Eukaryota</taxon>
        <taxon>Metazoa</taxon>
        <taxon>Spiralia</taxon>
        <taxon>Lophotrochozoa</taxon>
        <taxon>Mollusca</taxon>
        <taxon>Bivalvia</taxon>
        <taxon>Autobranchia</taxon>
        <taxon>Pteriomorphia</taxon>
        <taxon>Mytilida</taxon>
        <taxon>Mytiloidea</taxon>
        <taxon>Mytilidae</taxon>
        <taxon>Mytilinae</taxon>
        <taxon>Mytilus</taxon>
    </lineage>
</organism>
<dbReference type="AlphaFoldDB" id="A0A8B6HDY6"/>
<dbReference type="InterPro" id="IPR040181">
    <property type="entry name" value="PKHG5/7"/>
</dbReference>
<dbReference type="InterPro" id="IPR011993">
    <property type="entry name" value="PH-like_dom_sf"/>
</dbReference>
<dbReference type="SMART" id="SM00325">
    <property type="entry name" value="RhoGEF"/>
    <property type="match status" value="1"/>
</dbReference>
<keyword evidence="5" id="KW-1185">Reference proteome</keyword>
<dbReference type="Gene3D" id="1.20.900.10">
    <property type="entry name" value="Dbl homology (DH) domain"/>
    <property type="match status" value="1"/>
</dbReference>
<feature type="compositionally biased region" description="Basic and acidic residues" evidence="1">
    <location>
        <begin position="128"/>
        <end position="137"/>
    </location>
</feature>
<dbReference type="EMBL" id="UYJE01009989">
    <property type="protein sequence ID" value="VDI78558.1"/>
    <property type="molecule type" value="Genomic_DNA"/>
</dbReference>
<dbReference type="Gene3D" id="2.30.29.30">
    <property type="entry name" value="Pleckstrin-homology domain (PH domain)/Phosphotyrosine-binding domain (PTB)"/>
    <property type="match status" value="1"/>
</dbReference>
<reference evidence="4" key="1">
    <citation type="submission" date="2018-11" db="EMBL/GenBank/DDBJ databases">
        <authorList>
            <person name="Alioto T."/>
            <person name="Alioto T."/>
        </authorList>
    </citation>
    <scope>NUCLEOTIDE SEQUENCE</scope>
</reference>
<dbReference type="GO" id="GO:0005085">
    <property type="term" value="F:guanyl-nucleotide exchange factor activity"/>
    <property type="evidence" value="ECO:0007669"/>
    <property type="project" value="InterPro"/>
</dbReference>
<feature type="compositionally biased region" description="Polar residues" evidence="1">
    <location>
        <begin position="56"/>
        <end position="73"/>
    </location>
</feature>
<comment type="caution">
    <text evidence="4">The sequence shown here is derived from an EMBL/GenBank/DDBJ whole genome shotgun (WGS) entry which is preliminary data.</text>
</comment>